<keyword evidence="17" id="KW-0539">Nucleus</keyword>
<dbReference type="PROSITE" id="PS00522">
    <property type="entry name" value="DNA_POLYMERASE_X"/>
    <property type="match status" value="1"/>
</dbReference>
<dbReference type="PRINTS" id="PR00869">
    <property type="entry name" value="DNAPOLX"/>
</dbReference>
<dbReference type="InterPro" id="IPR019843">
    <property type="entry name" value="DNA_pol-X_BS"/>
</dbReference>
<dbReference type="GO" id="GO:0005634">
    <property type="term" value="C:nucleus"/>
    <property type="evidence" value="ECO:0007669"/>
    <property type="project" value="UniProtKB-SubCell"/>
</dbReference>
<dbReference type="InterPro" id="IPR002054">
    <property type="entry name" value="DNA-dir_DNA_pol_X"/>
</dbReference>
<dbReference type="InterPro" id="IPR001357">
    <property type="entry name" value="BRCT_dom"/>
</dbReference>
<dbReference type="SMART" id="SM00483">
    <property type="entry name" value="POLXc"/>
    <property type="match status" value="1"/>
</dbReference>
<evidence type="ECO:0000256" key="13">
    <source>
        <dbReference type="ARBA" id="ARBA00023125"/>
    </source>
</evidence>
<evidence type="ECO:0000256" key="7">
    <source>
        <dbReference type="ARBA" id="ARBA00022679"/>
    </source>
</evidence>
<dbReference type="InterPro" id="IPR037160">
    <property type="entry name" value="DNA_Pol_thumb_sf"/>
</dbReference>
<dbReference type="GO" id="GO:0003677">
    <property type="term" value="F:DNA binding"/>
    <property type="evidence" value="ECO:0007669"/>
    <property type="project" value="UniProtKB-KW"/>
</dbReference>
<dbReference type="InterPro" id="IPR027421">
    <property type="entry name" value="DNA_pol_lamdba_lyase_dom_sf"/>
</dbReference>
<sequence length="746" mass="83454">MAPKAKKSRAPTSDPNGMFAGMVVFLVEYGVQTRRLEIWKQKLVQMGATIADRLSKRVSHVFAVNRDALLRQVGREHLERFQGNVLQYQWLEDSLRLGKKISEDSYNLKFDSEVQDGPGNTSEIFPQPSQLNNSREDGAPQNKRMKSSPEKNMNEESRENKRNSTVHETSDTVQGSDESFRTPSPENSGSNTLGDPNKAMGTLDSSLPYSPPDLNKNITEIFGKLINIYRALGDDRRSFSYHKAIGVIEKLPFKIESADQVKDLPTIGKSMQDHIQEIVTTGKLSKLEHFETDEKVRTINLFGEVWGIGPATALKLYEKGYRTLDDLKNEDSLTNAQKLGLKYFDDIKKRVPRHEVQEMELLLQKAGEEVLPGVSIVCGGSYRRGKASCGDLDIIITHPDGKSHRGFLPRYVKHLKDMKFLREDLIFSTHSEEGTDSGVDTYFGLCTYPARELRHRIDLKVYPRNIYAFGLISWTGNDVLNRRLRILAESKGYRLDDTGLFLATQGSGGKRGSRATTSLSFRTEQEVFEFLGFLGLNHMKEICESEYPKCILVQARLDTFGRKGGSHAKMYLGNPATIVAMAVRGLSYPCKPHEDALITGLAVANHEIQNILDNLRSCITRPSNRCDYVKPKMTSDSSSASTTNAQNPLAQSNTHPPPIALPTNTSSFSFASMNQPLMVKLDSWNYLVWKNQLQNVIIANGLDNFIYGSCPCLARFLDVATNHQSEVLGLATIQATSNELVVCLPI</sequence>
<evidence type="ECO:0000256" key="10">
    <source>
        <dbReference type="ARBA" id="ARBA00022723"/>
    </source>
</evidence>
<dbReference type="CDD" id="cd00141">
    <property type="entry name" value="NT_POLXc"/>
    <property type="match status" value="1"/>
</dbReference>
<evidence type="ECO:0000259" key="20">
    <source>
        <dbReference type="PROSITE" id="PS50172"/>
    </source>
</evidence>
<protein>
    <recommendedName>
        <fullName evidence="5">DNA polymerase lambda</fullName>
        <ecNumber evidence="4">2.7.7.7</ecNumber>
    </recommendedName>
</protein>
<dbReference type="SUPFAM" id="SSF81585">
    <property type="entry name" value="PsbU/PolX domain-like"/>
    <property type="match status" value="1"/>
</dbReference>
<dbReference type="InterPro" id="IPR002008">
    <property type="entry name" value="DNA_pol_X_beta-like"/>
</dbReference>
<dbReference type="GO" id="GO:0016829">
    <property type="term" value="F:lyase activity"/>
    <property type="evidence" value="ECO:0007669"/>
    <property type="project" value="UniProtKB-KW"/>
</dbReference>
<dbReference type="Gene3D" id="1.10.150.110">
    <property type="entry name" value="DNA polymerase beta, N-terminal domain-like"/>
    <property type="match status" value="1"/>
</dbReference>
<evidence type="ECO:0000256" key="9">
    <source>
        <dbReference type="ARBA" id="ARBA00022705"/>
    </source>
</evidence>
<feature type="compositionally biased region" description="Basic and acidic residues" evidence="19">
    <location>
        <begin position="147"/>
        <end position="162"/>
    </location>
</feature>
<keyword evidence="12" id="KW-0239">DNA-directed DNA polymerase</keyword>
<dbReference type="Proteomes" id="UP000288805">
    <property type="component" value="Unassembled WGS sequence"/>
</dbReference>
<dbReference type="Pfam" id="PF10391">
    <property type="entry name" value="DNA_pol_lambd_f"/>
    <property type="match status" value="1"/>
</dbReference>
<evidence type="ECO:0000256" key="4">
    <source>
        <dbReference type="ARBA" id="ARBA00012417"/>
    </source>
</evidence>
<dbReference type="Pfam" id="PF14792">
    <property type="entry name" value="DNA_pol_B_palm"/>
    <property type="match status" value="1"/>
</dbReference>
<dbReference type="PRINTS" id="PR00870">
    <property type="entry name" value="DNAPOLXBETA"/>
</dbReference>
<keyword evidence="13" id="KW-0238">DNA-binding</keyword>
<dbReference type="FunFam" id="3.30.210.10:FF:000006">
    <property type="entry name" value="DNA polymerase"/>
    <property type="match status" value="1"/>
</dbReference>
<evidence type="ECO:0000256" key="8">
    <source>
        <dbReference type="ARBA" id="ARBA00022695"/>
    </source>
</evidence>
<dbReference type="InterPro" id="IPR036420">
    <property type="entry name" value="BRCT_dom_sf"/>
</dbReference>
<gene>
    <name evidence="21" type="primary">POLL_0</name>
    <name evidence="21" type="ORF">CK203_070174</name>
</gene>
<keyword evidence="8" id="KW-0548">Nucleotidyltransferase</keyword>
<keyword evidence="14" id="KW-0234">DNA repair</keyword>
<keyword evidence="16" id="KW-0456">Lyase</keyword>
<feature type="compositionally biased region" description="Polar residues" evidence="19">
    <location>
        <begin position="644"/>
        <end position="654"/>
    </location>
</feature>
<dbReference type="FunFam" id="1.10.150.110:FF:000006">
    <property type="entry name" value="DNA polymerase"/>
    <property type="match status" value="1"/>
</dbReference>
<dbReference type="InterPro" id="IPR028207">
    <property type="entry name" value="DNA_pol_B_palm_palm"/>
</dbReference>
<reference evidence="21 22" key="1">
    <citation type="journal article" date="2018" name="PLoS Genet.">
        <title>Population sequencing reveals clonal diversity and ancestral inbreeding in the grapevine cultivar Chardonnay.</title>
        <authorList>
            <person name="Roach M.J."/>
            <person name="Johnson D.L."/>
            <person name="Bohlmann J."/>
            <person name="van Vuuren H.J."/>
            <person name="Jones S.J."/>
            <person name="Pretorius I.S."/>
            <person name="Schmidt S.A."/>
            <person name="Borneman A.R."/>
        </authorList>
    </citation>
    <scope>NUCLEOTIDE SEQUENCE [LARGE SCALE GENOMIC DNA]</scope>
    <source>
        <strain evidence="22">cv. Chardonnay</strain>
        <tissue evidence="21">Leaf</tissue>
    </source>
</reference>
<dbReference type="InterPro" id="IPR043519">
    <property type="entry name" value="NT_sf"/>
</dbReference>
<dbReference type="SUPFAM" id="SSF52113">
    <property type="entry name" value="BRCT domain"/>
    <property type="match status" value="1"/>
</dbReference>
<dbReference type="InterPro" id="IPR018944">
    <property type="entry name" value="DNA_pol_lambd_fingers_domain"/>
</dbReference>
<dbReference type="Pfam" id="PF14791">
    <property type="entry name" value="DNA_pol_B_thumb"/>
    <property type="match status" value="1"/>
</dbReference>
<keyword evidence="7" id="KW-0808">Transferase</keyword>
<evidence type="ECO:0000256" key="19">
    <source>
        <dbReference type="SAM" id="MobiDB-lite"/>
    </source>
</evidence>
<dbReference type="InterPro" id="IPR022312">
    <property type="entry name" value="DNA_pol_X"/>
</dbReference>
<dbReference type="Gene3D" id="1.10.150.20">
    <property type="entry name" value="5' to 3' exonuclease, C-terminal subdomain"/>
    <property type="match status" value="1"/>
</dbReference>
<dbReference type="Pfam" id="PF00533">
    <property type="entry name" value="BRCT"/>
    <property type="match status" value="1"/>
</dbReference>
<evidence type="ECO:0000256" key="11">
    <source>
        <dbReference type="ARBA" id="ARBA00022763"/>
    </source>
</evidence>
<evidence type="ECO:0000256" key="12">
    <source>
        <dbReference type="ARBA" id="ARBA00022932"/>
    </source>
</evidence>
<proteinExistence type="inferred from homology"/>
<dbReference type="PROSITE" id="PS50172">
    <property type="entry name" value="BRCT"/>
    <property type="match status" value="1"/>
</dbReference>
<dbReference type="Gene3D" id="3.30.460.10">
    <property type="entry name" value="Beta Polymerase, domain 2"/>
    <property type="match status" value="1"/>
</dbReference>
<evidence type="ECO:0000256" key="15">
    <source>
        <dbReference type="ARBA" id="ARBA00023211"/>
    </source>
</evidence>
<dbReference type="GO" id="GO:0006260">
    <property type="term" value="P:DNA replication"/>
    <property type="evidence" value="ECO:0007669"/>
    <property type="project" value="UniProtKB-KW"/>
</dbReference>
<dbReference type="PANTHER" id="PTHR11276:SF41">
    <property type="entry name" value="DNA POLYMERASE LAMBDA"/>
    <property type="match status" value="1"/>
</dbReference>
<dbReference type="Gene3D" id="3.40.50.10190">
    <property type="entry name" value="BRCT domain"/>
    <property type="match status" value="1"/>
</dbReference>
<dbReference type="GO" id="GO:0046872">
    <property type="term" value="F:metal ion binding"/>
    <property type="evidence" value="ECO:0007669"/>
    <property type="project" value="UniProtKB-KW"/>
</dbReference>
<dbReference type="EC" id="2.7.7.7" evidence="4"/>
<dbReference type="FunFam" id="3.40.50.10190:FF:000031">
    <property type="entry name" value="DNA polymerase"/>
    <property type="match status" value="1"/>
</dbReference>
<evidence type="ECO:0000256" key="6">
    <source>
        <dbReference type="ARBA" id="ARBA00022634"/>
    </source>
</evidence>
<evidence type="ECO:0000256" key="18">
    <source>
        <dbReference type="ARBA" id="ARBA00049244"/>
    </source>
</evidence>
<feature type="compositionally biased region" description="Polar residues" evidence="19">
    <location>
        <begin position="118"/>
        <end position="133"/>
    </location>
</feature>
<keyword evidence="9" id="KW-0235">DNA replication</keyword>
<dbReference type="Gene3D" id="3.30.210.10">
    <property type="entry name" value="DNA polymerase, thumb domain"/>
    <property type="match status" value="1"/>
</dbReference>
<evidence type="ECO:0000313" key="21">
    <source>
        <dbReference type="EMBL" id="RVW47146.1"/>
    </source>
</evidence>
<organism evidence="21 22">
    <name type="scientific">Vitis vinifera</name>
    <name type="common">Grape</name>
    <dbReference type="NCBI Taxonomy" id="29760"/>
    <lineage>
        <taxon>Eukaryota</taxon>
        <taxon>Viridiplantae</taxon>
        <taxon>Streptophyta</taxon>
        <taxon>Embryophyta</taxon>
        <taxon>Tracheophyta</taxon>
        <taxon>Spermatophyta</taxon>
        <taxon>Magnoliopsida</taxon>
        <taxon>eudicotyledons</taxon>
        <taxon>Gunneridae</taxon>
        <taxon>Pentapetalae</taxon>
        <taxon>rosids</taxon>
        <taxon>Vitales</taxon>
        <taxon>Vitaceae</taxon>
        <taxon>Viteae</taxon>
        <taxon>Vitis</taxon>
    </lineage>
</organism>
<dbReference type="Pfam" id="PF14716">
    <property type="entry name" value="HHH_8"/>
    <property type="match status" value="1"/>
</dbReference>
<dbReference type="SUPFAM" id="SSF81301">
    <property type="entry name" value="Nucleotidyltransferase"/>
    <property type="match status" value="1"/>
</dbReference>
<dbReference type="AlphaFoldDB" id="A0A438EHG0"/>
<feature type="region of interest" description="Disordered" evidence="19">
    <location>
        <begin position="630"/>
        <end position="658"/>
    </location>
</feature>
<dbReference type="InterPro" id="IPR010996">
    <property type="entry name" value="HHH_MUS81"/>
</dbReference>
<comment type="catalytic activity">
    <reaction evidence="18">
        <text>DNA(n) + a 2'-deoxyribonucleoside 5'-triphosphate = DNA(n+1) + diphosphate</text>
        <dbReference type="Rhea" id="RHEA:22508"/>
        <dbReference type="Rhea" id="RHEA-COMP:17339"/>
        <dbReference type="Rhea" id="RHEA-COMP:17340"/>
        <dbReference type="ChEBI" id="CHEBI:33019"/>
        <dbReference type="ChEBI" id="CHEBI:61560"/>
        <dbReference type="ChEBI" id="CHEBI:173112"/>
        <dbReference type="EC" id="2.7.7.7"/>
    </reaction>
</comment>
<dbReference type="GO" id="GO:0006281">
    <property type="term" value="P:DNA repair"/>
    <property type="evidence" value="ECO:0007669"/>
    <property type="project" value="UniProtKB-KW"/>
</dbReference>
<evidence type="ECO:0000256" key="16">
    <source>
        <dbReference type="ARBA" id="ARBA00023239"/>
    </source>
</evidence>
<keyword evidence="11" id="KW-0227">DNA damage</keyword>
<dbReference type="EMBL" id="QGNW01001287">
    <property type="protein sequence ID" value="RVW47146.1"/>
    <property type="molecule type" value="Genomic_DNA"/>
</dbReference>
<dbReference type="GO" id="GO:0003887">
    <property type="term" value="F:DNA-directed DNA polymerase activity"/>
    <property type="evidence" value="ECO:0007669"/>
    <property type="project" value="UniProtKB-KW"/>
</dbReference>
<dbReference type="FunFam" id="3.30.460.10:FF:000029">
    <property type="entry name" value="DNA polymerase"/>
    <property type="match status" value="1"/>
</dbReference>
<comment type="caution">
    <text evidence="21">The sequence shown here is derived from an EMBL/GenBank/DDBJ whole genome shotgun (WGS) entry which is preliminary data.</text>
</comment>
<evidence type="ECO:0000256" key="2">
    <source>
        <dbReference type="ARBA" id="ARBA00004123"/>
    </source>
</evidence>
<dbReference type="FunFam" id="1.10.150.20:FF:000010">
    <property type="entry name" value="DNA polymerase lambda"/>
    <property type="match status" value="1"/>
</dbReference>
<feature type="compositionally biased region" description="Low complexity" evidence="19">
    <location>
        <begin position="634"/>
        <end position="643"/>
    </location>
</feature>
<evidence type="ECO:0000256" key="3">
    <source>
        <dbReference type="ARBA" id="ARBA00008323"/>
    </source>
</evidence>
<feature type="compositionally biased region" description="Polar residues" evidence="19">
    <location>
        <begin position="171"/>
        <end position="194"/>
    </location>
</feature>
<comment type="cofactor">
    <cofactor evidence="1">
        <name>Mn(2+)</name>
        <dbReference type="ChEBI" id="CHEBI:29035"/>
    </cofactor>
</comment>
<evidence type="ECO:0000313" key="22">
    <source>
        <dbReference type="Proteomes" id="UP000288805"/>
    </source>
</evidence>
<evidence type="ECO:0000256" key="1">
    <source>
        <dbReference type="ARBA" id="ARBA00001936"/>
    </source>
</evidence>
<dbReference type="PANTHER" id="PTHR11276">
    <property type="entry name" value="DNA POLYMERASE TYPE-X FAMILY MEMBER"/>
    <property type="match status" value="1"/>
</dbReference>
<evidence type="ECO:0000256" key="5">
    <source>
        <dbReference type="ARBA" id="ARBA00016513"/>
    </source>
</evidence>
<keyword evidence="10" id="KW-0479">Metal-binding</keyword>
<evidence type="ECO:0000256" key="14">
    <source>
        <dbReference type="ARBA" id="ARBA00023204"/>
    </source>
</evidence>
<keyword evidence="15" id="KW-0464">Manganese</keyword>
<name>A0A438EHG0_VITVI</name>
<comment type="subcellular location">
    <subcellularLocation>
        <location evidence="2">Nucleus</location>
    </subcellularLocation>
</comment>
<dbReference type="SUPFAM" id="SSF47802">
    <property type="entry name" value="DNA polymerase beta, N-terminal domain-like"/>
    <property type="match status" value="1"/>
</dbReference>
<comment type="similarity">
    <text evidence="3">Belongs to the DNA polymerase type-X family.</text>
</comment>
<feature type="domain" description="BRCT" evidence="20">
    <location>
        <begin position="14"/>
        <end position="108"/>
    </location>
</feature>
<evidence type="ECO:0000256" key="17">
    <source>
        <dbReference type="ARBA" id="ARBA00023242"/>
    </source>
</evidence>
<keyword evidence="6" id="KW-0237">DNA synthesis</keyword>
<feature type="region of interest" description="Disordered" evidence="19">
    <location>
        <begin position="110"/>
        <end position="211"/>
    </location>
</feature>
<dbReference type="InterPro" id="IPR029398">
    <property type="entry name" value="PolB_thumb"/>
</dbReference>
<accession>A0A438EHG0</accession>